<dbReference type="PANTHER" id="PTHR43245:SF51">
    <property type="entry name" value="SHORT CHAIN DEHYDROGENASE_REDUCTASE FAMILY 42E, MEMBER 2"/>
    <property type="match status" value="1"/>
</dbReference>
<dbReference type="OMA" id="WYNIDKA"/>
<dbReference type="InterPro" id="IPR050177">
    <property type="entry name" value="Lipid_A_modif_metabolic_enz"/>
</dbReference>
<dbReference type="GO" id="GO:0006694">
    <property type="term" value="P:steroid biosynthetic process"/>
    <property type="evidence" value="ECO:0007669"/>
    <property type="project" value="InterPro"/>
</dbReference>
<dbReference type="InterPro" id="IPR036291">
    <property type="entry name" value="NAD(P)-bd_dom_sf"/>
</dbReference>
<dbReference type="RefSeq" id="XP_013406267.1">
    <property type="nucleotide sequence ID" value="XM_013550813.1"/>
</dbReference>
<gene>
    <name evidence="6" type="primary">LOC106170818</name>
</gene>
<organism evidence="5 6">
    <name type="scientific">Lingula anatina</name>
    <name type="common">Brachiopod</name>
    <name type="synonym">Lingula unguis</name>
    <dbReference type="NCBI Taxonomy" id="7574"/>
    <lineage>
        <taxon>Eukaryota</taxon>
        <taxon>Metazoa</taxon>
        <taxon>Spiralia</taxon>
        <taxon>Lophotrochozoa</taxon>
        <taxon>Brachiopoda</taxon>
        <taxon>Linguliformea</taxon>
        <taxon>Lingulata</taxon>
        <taxon>Lingulida</taxon>
        <taxon>Linguloidea</taxon>
        <taxon>Lingulidae</taxon>
        <taxon>Lingula</taxon>
    </lineage>
</organism>
<sequence length="391" mass="43672">MGRSGGHEHRASHGRNNSLPFMLSNGAHSDVVLVLGGCGFLGRHIINLLLEKSEGITEIRVLDIQDRPKSFSFTENPKIQLKFVKGDITNLRDIERSFQGVNAVIHCASLIDTSHRQDVEKLKRINVQGTANIIKACVAHNIDRLIYTSSSELGRTFDPIVNANEDDVDEKIKHKHNKIILNGYSTSKEEAEKMVLLANGHRLQNGNKLATVSLRPCGLYGEGDSMYVTTVIRTGRKLFYGYLPALGSADAKIQRVYVGNVAWAHVVALAAMTRKDPGVCGKAYLITDDTPICDNFTFMKPFLEARQIELLPVRIPFVVVYYFWALMELLIWLLSPLVKIPLLVNKEEVALCCTTAFYNGSQAREVLGYRPIFTPGEAMERSLTYYSTMPL</sequence>
<dbReference type="KEGG" id="lak:106170818"/>
<evidence type="ECO:0000256" key="1">
    <source>
        <dbReference type="ARBA" id="ARBA00009219"/>
    </source>
</evidence>
<evidence type="ECO:0000256" key="2">
    <source>
        <dbReference type="ARBA" id="ARBA00023002"/>
    </source>
</evidence>
<dbReference type="STRING" id="7574.A0A1S3J775"/>
<dbReference type="Gene3D" id="3.40.50.720">
    <property type="entry name" value="NAD(P)-binding Rossmann-like Domain"/>
    <property type="match status" value="1"/>
</dbReference>
<name>A0A1S3J775_LINAN</name>
<dbReference type="GO" id="GO:0016616">
    <property type="term" value="F:oxidoreductase activity, acting on the CH-OH group of donors, NAD or NADP as acceptor"/>
    <property type="evidence" value="ECO:0007669"/>
    <property type="project" value="InterPro"/>
</dbReference>
<dbReference type="OrthoDB" id="10262413at2759"/>
<dbReference type="AlphaFoldDB" id="A0A1S3J775"/>
<feature type="domain" description="3-beta hydroxysteroid dehydrogenase/isomerase" evidence="4">
    <location>
        <begin position="33"/>
        <end position="309"/>
    </location>
</feature>
<reference evidence="6" key="1">
    <citation type="submission" date="2025-08" db="UniProtKB">
        <authorList>
            <consortium name="RefSeq"/>
        </authorList>
    </citation>
    <scope>IDENTIFICATION</scope>
    <source>
        <tissue evidence="6">Gonads</tissue>
    </source>
</reference>
<dbReference type="FunCoup" id="A0A1S3J775">
    <property type="interactions" value="43"/>
</dbReference>
<evidence type="ECO:0000313" key="5">
    <source>
        <dbReference type="Proteomes" id="UP000085678"/>
    </source>
</evidence>
<proteinExistence type="inferred from homology"/>
<dbReference type="SUPFAM" id="SSF51735">
    <property type="entry name" value="NAD(P)-binding Rossmann-fold domains"/>
    <property type="match status" value="1"/>
</dbReference>
<keyword evidence="2 3" id="KW-0560">Oxidoreductase</keyword>
<dbReference type="Proteomes" id="UP000085678">
    <property type="component" value="Unplaced"/>
</dbReference>
<dbReference type="Pfam" id="PF01073">
    <property type="entry name" value="3Beta_HSD"/>
    <property type="match status" value="1"/>
</dbReference>
<dbReference type="GeneID" id="106170818"/>
<dbReference type="FunFam" id="3.40.50.720:FF:000495">
    <property type="entry name" value="3 hydroxysteroid dehydrogenase, putative"/>
    <property type="match status" value="1"/>
</dbReference>
<evidence type="ECO:0000256" key="3">
    <source>
        <dbReference type="RuleBase" id="RU004475"/>
    </source>
</evidence>
<dbReference type="PANTHER" id="PTHR43245">
    <property type="entry name" value="BIFUNCTIONAL POLYMYXIN RESISTANCE PROTEIN ARNA"/>
    <property type="match status" value="1"/>
</dbReference>
<evidence type="ECO:0000313" key="6">
    <source>
        <dbReference type="RefSeq" id="XP_013406267.1"/>
    </source>
</evidence>
<dbReference type="InterPro" id="IPR002225">
    <property type="entry name" value="3Beta_OHSteriod_DH/Estase"/>
</dbReference>
<accession>A0A1S3J775</accession>
<dbReference type="InParanoid" id="A0A1S3J775"/>
<keyword evidence="5" id="KW-1185">Reference proteome</keyword>
<comment type="similarity">
    <text evidence="1 3">Belongs to the 3-beta-HSD family.</text>
</comment>
<evidence type="ECO:0000259" key="4">
    <source>
        <dbReference type="Pfam" id="PF01073"/>
    </source>
</evidence>
<protein>
    <submittedName>
        <fullName evidence="6">3 beta-hydroxysteroid dehydrogenase type 7</fullName>
    </submittedName>
</protein>